<dbReference type="RefSeq" id="WP_311073051.1">
    <property type="nucleotide sequence ID" value="NZ_CP134494.1"/>
</dbReference>
<name>A0ABY9VGA8_9BACI</name>
<evidence type="ECO:0000313" key="2">
    <source>
        <dbReference type="Proteomes" id="UP001303324"/>
    </source>
</evidence>
<evidence type="ECO:0000313" key="1">
    <source>
        <dbReference type="EMBL" id="WNF22933.1"/>
    </source>
</evidence>
<organism evidence="1 2">
    <name type="scientific">Mesobacillus jeotgali</name>
    <dbReference type="NCBI Taxonomy" id="129985"/>
    <lineage>
        <taxon>Bacteria</taxon>
        <taxon>Bacillati</taxon>
        <taxon>Bacillota</taxon>
        <taxon>Bacilli</taxon>
        <taxon>Bacillales</taxon>
        <taxon>Bacillaceae</taxon>
        <taxon>Mesobacillus</taxon>
    </lineage>
</organism>
<proteinExistence type="predicted"/>
<protein>
    <recommendedName>
        <fullName evidence="3">YtkA-like domain-containing protein</fullName>
    </recommendedName>
</protein>
<dbReference type="Proteomes" id="UP001303324">
    <property type="component" value="Chromosome"/>
</dbReference>
<keyword evidence="2" id="KW-1185">Reference proteome</keyword>
<gene>
    <name evidence="1" type="ORF">RH061_22765</name>
</gene>
<reference evidence="1 2" key="1">
    <citation type="submission" date="2023-09" db="EMBL/GenBank/DDBJ databases">
        <title>Microbial mechanism of fulvic acid promoting antimony reduction mineralization in rice fields.</title>
        <authorList>
            <person name="Chen G."/>
            <person name="Lan J."/>
        </authorList>
    </citation>
    <scope>NUCLEOTIDE SEQUENCE [LARGE SCALE GENOMIC DNA]</scope>
    <source>
        <strain evidence="1 2">PS1</strain>
    </source>
</reference>
<dbReference type="EMBL" id="CP134494">
    <property type="protein sequence ID" value="WNF22933.1"/>
    <property type="molecule type" value="Genomic_DNA"/>
</dbReference>
<sequence>MYRIVSFIIIFLFVSTMLYFHNQNSHYQASDQDNHHGHEMVNIPTGIQAPSIDGKVEQDPSGSWLLKIETEQFTFAPEKAGADQVNYDEGHAHLYLDGEKVNRLYGNYYNLGELKKGTHQIKVTLNANNHDILAVGGQEIAYKETFKVK</sequence>
<accession>A0ABY9VGA8</accession>
<evidence type="ECO:0008006" key="3">
    <source>
        <dbReference type="Google" id="ProtNLM"/>
    </source>
</evidence>